<evidence type="ECO:0000256" key="1">
    <source>
        <dbReference type="ARBA" id="ARBA00023015"/>
    </source>
</evidence>
<dbReference type="InterPro" id="IPR050204">
    <property type="entry name" value="AraC_XylS_family_regulators"/>
</dbReference>
<dbReference type="InterPro" id="IPR018062">
    <property type="entry name" value="HTH_AraC-typ_CS"/>
</dbReference>
<sequence length="318" mass="35604">MTAAFKFSTGQSAFQDRSSQWNAVISDAYFPLELQFQNPFQFNGRLSRMSLGHVGLSRLTSDPVNYERRPTHIREAREEDYLVTLPRASSVEFRQLGKDVRCDPGGLIIERGDEPYRFMYQKPNDLYVLKVSRRALSERVRNPDRFCAQVIDATSGTAGLFAAMVNQAQSRIDQLGGPAAETVGRQLLELLGLALDEATGGTPGDVSSVRAAHLARVERFIRDHLKDPALSPDLIAQGCGISKRYLHDLFKDVNGTVSQQIRDQRLTVARDRLAASRGMTIAEVAYRFGFADQAQFSRLFKARFGITPSEFQRDPAIR</sequence>
<dbReference type="Proteomes" id="UP000183974">
    <property type="component" value="Unassembled WGS sequence"/>
</dbReference>
<keyword evidence="2 5" id="KW-0238">DNA-binding</keyword>
<dbReference type="Gene3D" id="1.10.10.60">
    <property type="entry name" value="Homeodomain-like"/>
    <property type="match status" value="1"/>
</dbReference>
<dbReference type="GO" id="GO:0003700">
    <property type="term" value="F:DNA-binding transcription factor activity"/>
    <property type="evidence" value="ECO:0007669"/>
    <property type="project" value="InterPro"/>
</dbReference>
<dbReference type="PANTHER" id="PTHR46796">
    <property type="entry name" value="HTH-TYPE TRANSCRIPTIONAL ACTIVATOR RHAS-RELATED"/>
    <property type="match status" value="1"/>
</dbReference>
<protein>
    <submittedName>
        <fullName evidence="5">AraC-type DNA-binding protein</fullName>
    </submittedName>
</protein>
<evidence type="ECO:0000256" key="2">
    <source>
        <dbReference type="ARBA" id="ARBA00023125"/>
    </source>
</evidence>
<dbReference type="InterPro" id="IPR018060">
    <property type="entry name" value="HTH_AraC"/>
</dbReference>
<name>A0A1M6YS92_9RHOB</name>
<organism evidence="5 6">
    <name type="scientific">Roseovarius pacificus</name>
    <dbReference type="NCBI Taxonomy" id="337701"/>
    <lineage>
        <taxon>Bacteria</taxon>
        <taxon>Pseudomonadati</taxon>
        <taxon>Pseudomonadota</taxon>
        <taxon>Alphaproteobacteria</taxon>
        <taxon>Rhodobacterales</taxon>
        <taxon>Roseobacteraceae</taxon>
        <taxon>Roseovarius</taxon>
    </lineage>
</organism>
<dbReference type="Pfam" id="PF14525">
    <property type="entry name" value="AraC_binding_2"/>
    <property type="match status" value="1"/>
</dbReference>
<dbReference type="SMART" id="SM00342">
    <property type="entry name" value="HTH_ARAC"/>
    <property type="match status" value="1"/>
</dbReference>
<keyword evidence="1" id="KW-0805">Transcription regulation</keyword>
<dbReference type="STRING" id="337701.SAMN05444398_1011012"/>
<dbReference type="EMBL" id="FRBR01000001">
    <property type="protein sequence ID" value="SHL21184.1"/>
    <property type="molecule type" value="Genomic_DNA"/>
</dbReference>
<dbReference type="OrthoDB" id="186587at2"/>
<accession>A0A1M6YS92</accession>
<dbReference type="InterPro" id="IPR020449">
    <property type="entry name" value="Tscrpt_reg_AraC-type_HTH"/>
</dbReference>
<dbReference type="InterPro" id="IPR009057">
    <property type="entry name" value="Homeodomain-like_sf"/>
</dbReference>
<evidence type="ECO:0000259" key="4">
    <source>
        <dbReference type="PROSITE" id="PS01124"/>
    </source>
</evidence>
<dbReference type="PANTHER" id="PTHR46796:SF6">
    <property type="entry name" value="ARAC SUBFAMILY"/>
    <property type="match status" value="1"/>
</dbReference>
<dbReference type="InterPro" id="IPR035418">
    <property type="entry name" value="AraC-bd_2"/>
</dbReference>
<gene>
    <name evidence="5" type="ORF">SAMN05444398_1011012</name>
</gene>
<evidence type="ECO:0000313" key="5">
    <source>
        <dbReference type="EMBL" id="SHL21184.1"/>
    </source>
</evidence>
<proteinExistence type="predicted"/>
<dbReference type="GO" id="GO:0043565">
    <property type="term" value="F:sequence-specific DNA binding"/>
    <property type="evidence" value="ECO:0007669"/>
    <property type="project" value="InterPro"/>
</dbReference>
<dbReference type="PROSITE" id="PS01124">
    <property type="entry name" value="HTH_ARAC_FAMILY_2"/>
    <property type="match status" value="1"/>
</dbReference>
<dbReference type="Pfam" id="PF12833">
    <property type="entry name" value="HTH_18"/>
    <property type="match status" value="1"/>
</dbReference>
<dbReference type="AlphaFoldDB" id="A0A1M6YS92"/>
<dbReference type="PROSITE" id="PS00041">
    <property type="entry name" value="HTH_ARAC_FAMILY_1"/>
    <property type="match status" value="1"/>
</dbReference>
<feature type="domain" description="HTH araC/xylS-type" evidence="4">
    <location>
        <begin position="215"/>
        <end position="314"/>
    </location>
</feature>
<keyword evidence="3" id="KW-0804">Transcription</keyword>
<dbReference type="PRINTS" id="PR00032">
    <property type="entry name" value="HTHARAC"/>
</dbReference>
<evidence type="ECO:0000256" key="3">
    <source>
        <dbReference type="ARBA" id="ARBA00023163"/>
    </source>
</evidence>
<dbReference type="SUPFAM" id="SSF46689">
    <property type="entry name" value="Homeodomain-like"/>
    <property type="match status" value="1"/>
</dbReference>
<keyword evidence="6" id="KW-1185">Reference proteome</keyword>
<evidence type="ECO:0000313" key="6">
    <source>
        <dbReference type="Proteomes" id="UP000183974"/>
    </source>
</evidence>
<reference evidence="5 6" key="1">
    <citation type="submission" date="2016-11" db="EMBL/GenBank/DDBJ databases">
        <authorList>
            <person name="Jaros S."/>
            <person name="Januszkiewicz K."/>
            <person name="Wedrychowicz H."/>
        </authorList>
    </citation>
    <scope>NUCLEOTIDE SEQUENCE [LARGE SCALE GENOMIC DNA]</scope>
    <source>
        <strain evidence="5 6">DSM 29589</strain>
    </source>
</reference>
<dbReference type="RefSeq" id="WP_073033405.1">
    <property type="nucleotide sequence ID" value="NZ_BMLR01000001.1"/>
</dbReference>